<dbReference type="Proteomes" id="UP000006038">
    <property type="component" value="Chromosome 6"/>
</dbReference>
<organism evidence="1">
    <name type="scientific">Oryza brachyantha</name>
    <name type="common">malo sina</name>
    <dbReference type="NCBI Taxonomy" id="4533"/>
    <lineage>
        <taxon>Eukaryota</taxon>
        <taxon>Viridiplantae</taxon>
        <taxon>Streptophyta</taxon>
        <taxon>Embryophyta</taxon>
        <taxon>Tracheophyta</taxon>
        <taxon>Spermatophyta</taxon>
        <taxon>Magnoliopsida</taxon>
        <taxon>Liliopsida</taxon>
        <taxon>Poales</taxon>
        <taxon>Poaceae</taxon>
        <taxon>BOP clade</taxon>
        <taxon>Oryzoideae</taxon>
        <taxon>Oryzeae</taxon>
        <taxon>Oryzinae</taxon>
        <taxon>Oryza</taxon>
    </lineage>
</organism>
<keyword evidence="2" id="KW-1185">Reference proteome</keyword>
<dbReference type="AlphaFoldDB" id="J3ME72"/>
<accession>J3ME72</accession>
<proteinExistence type="predicted"/>
<evidence type="ECO:0000313" key="1">
    <source>
        <dbReference type="EnsemblPlants" id="OB06G23160.1"/>
    </source>
</evidence>
<protein>
    <submittedName>
        <fullName evidence="1">Uncharacterized protein</fullName>
    </submittedName>
</protein>
<dbReference type="Gramene" id="OB06G23160.1">
    <property type="protein sequence ID" value="OB06G23160.1"/>
    <property type="gene ID" value="OB06G23160"/>
</dbReference>
<evidence type="ECO:0000313" key="2">
    <source>
        <dbReference type="Proteomes" id="UP000006038"/>
    </source>
</evidence>
<sequence>MKYGGSLPVTIPKNILIKMPRDQHSSTLEYILKTAGIVVSEKVIRQGVLQGYKRLYPHPVKLKVNEIYRAEIFLCVEVIRNAEIRKTYWQGHITPNIMECTQNEKFHEWFKAHLIYLERKHGDLTYYGRIIDITELNCFGQFLVVVHGKEEQTKGYDIGKEEWKGDTIFELFYVSHLGAMFNDANNYEQWARTDVEEMTVDAHSNALNN</sequence>
<dbReference type="STRING" id="4533.J3ME72"/>
<reference evidence="1" key="1">
    <citation type="journal article" date="2013" name="Nat. Commun.">
        <title>Whole-genome sequencing of Oryza brachyantha reveals mechanisms underlying Oryza genome evolution.</title>
        <authorList>
            <person name="Chen J."/>
            <person name="Huang Q."/>
            <person name="Gao D."/>
            <person name="Wang J."/>
            <person name="Lang Y."/>
            <person name="Liu T."/>
            <person name="Li B."/>
            <person name="Bai Z."/>
            <person name="Luis Goicoechea J."/>
            <person name="Liang C."/>
            <person name="Chen C."/>
            <person name="Zhang W."/>
            <person name="Sun S."/>
            <person name="Liao Y."/>
            <person name="Zhang X."/>
            <person name="Yang L."/>
            <person name="Song C."/>
            <person name="Wang M."/>
            <person name="Shi J."/>
            <person name="Liu G."/>
            <person name="Liu J."/>
            <person name="Zhou H."/>
            <person name="Zhou W."/>
            <person name="Yu Q."/>
            <person name="An N."/>
            <person name="Chen Y."/>
            <person name="Cai Q."/>
            <person name="Wang B."/>
            <person name="Liu B."/>
            <person name="Min J."/>
            <person name="Huang Y."/>
            <person name="Wu H."/>
            <person name="Li Z."/>
            <person name="Zhang Y."/>
            <person name="Yin Y."/>
            <person name="Song W."/>
            <person name="Jiang J."/>
            <person name="Jackson S.A."/>
            <person name="Wing R.A."/>
            <person name="Wang J."/>
            <person name="Chen M."/>
        </authorList>
    </citation>
    <scope>NUCLEOTIDE SEQUENCE [LARGE SCALE GENOMIC DNA]</scope>
    <source>
        <strain evidence="1">cv. IRGC 101232</strain>
    </source>
</reference>
<dbReference type="HOGENOM" id="CLU_1317219_0_0_1"/>
<name>J3ME72_ORYBR</name>
<dbReference type="EnsemblPlants" id="OB06G23160.1">
    <property type="protein sequence ID" value="OB06G23160.1"/>
    <property type="gene ID" value="OB06G23160"/>
</dbReference>
<reference evidence="1" key="2">
    <citation type="submission" date="2013-04" db="UniProtKB">
        <authorList>
            <consortium name="EnsemblPlants"/>
        </authorList>
    </citation>
    <scope>IDENTIFICATION</scope>
</reference>